<accession>A0A1F4XKX6</accession>
<dbReference type="AlphaFoldDB" id="A0A1F4XKX6"/>
<reference evidence="1 2" key="1">
    <citation type="journal article" date="2016" name="Nat. Commun.">
        <title>Thousands of microbial genomes shed light on interconnected biogeochemical processes in an aquifer system.</title>
        <authorList>
            <person name="Anantharaman K."/>
            <person name="Brown C.T."/>
            <person name="Hug L.A."/>
            <person name="Sharon I."/>
            <person name="Castelle C.J."/>
            <person name="Probst A.J."/>
            <person name="Thomas B.C."/>
            <person name="Singh A."/>
            <person name="Wilkins M.J."/>
            <person name="Karaoz U."/>
            <person name="Brodie E.L."/>
            <person name="Williams K.H."/>
            <person name="Hubbard S.S."/>
            <person name="Banfield J.F."/>
        </authorList>
    </citation>
    <scope>NUCLEOTIDE SEQUENCE [LARGE SCALE GENOMIC DNA]</scope>
</reference>
<protein>
    <submittedName>
        <fullName evidence="1">Uncharacterized protein</fullName>
    </submittedName>
</protein>
<dbReference type="EMBL" id="MEWR01000008">
    <property type="protein sequence ID" value="OGC82361.1"/>
    <property type="molecule type" value="Genomic_DNA"/>
</dbReference>
<gene>
    <name evidence="1" type="ORF">A2V81_02425</name>
</gene>
<comment type="caution">
    <text evidence="1">The sequence shown here is derived from an EMBL/GenBank/DDBJ whole genome shotgun (WGS) entry which is preliminary data.</text>
</comment>
<evidence type="ECO:0000313" key="2">
    <source>
        <dbReference type="Proteomes" id="UP000177614"/>
    </source>
</evidence>
<name>A0A1F4XKX6_9BACT</name>
<organism evidence="1 2">
    <name type="scientific">Candidatus Abawacabacteria bacterium RBG_16_42_10</name>
    <dbReference type="NCBI Taxonomy" id="1817814"/>
    <lineage>
        <taxon>Bacteria</taxon>
        <taxon>Candidatus Abawacaibacteriota</taxon>
    </lineage>
</organism>
<evidence type="ECO:0000313" key="1">
    <source>
        <dbReference type="EMBL" id="OGC82361.1"/>
    </source>
</evidence>
<proteinExistence type="predicted"/>
<sequence>MPNTPSPSPAGPDKQPKFPTPREIEVLYPRLDHSEQLLQEAGRIFIAKTLEGKEMDKAALIQVYLNYCHAVADRFPLYTEQAKMAFNYIEEHASNIDINDNRGHLRELYPFLGPLVTTIRRR</sequence>
<dbReference type="Proteomes" id="UP000177614">
    <property type="component" value="Unassembled WGS sequence"/>
</dbReference>